<evidence type="ECO:0000256" key="2">
    <source>
        <dbReference type="ARBA" id="ARBA00022645"/>
    </source>
</evidence>
<reference evidence="6 7" key="1">
    <citation type="journal article" date="2019" name="Nat. Ecol. Evol.">
        <title>Megaphylogeny resolves global patterns of mushroom evolution.</title>
        <authorList>
            <person name="Varga T."/>
            <person name="Krizsan K."/>
            <person name="Foldi C."/>
            <person name="Dima B."/>
            <person name="Sanchez-Garcia M."/>
            <person name="Sanchez-Ramirez S."/>
            <person name="Szollosi G.J."/>
            <person name="Szarkandi J.G."/>
            <person name="Papp V."/>
            <person name="Albert L."/>
            <person name="Andreopoulos W."/>
            <person name="Angelini C."/>
            <person name="Antonin V."/>
            <person name="Barry K.W."/>
            <person name="Bougher N.L."/>
            <person name="Buchanan P."/>
            <person name="Buyck B."/>
            <person name="Bense V."/>
            <person name="Catcheside P."/>
            <person name="Chovatia M."/>
            <person name="Cooper J."/>
            <person name="Damon W."/>
            <person name="Desjardin D."/>
            <person name="Finy P."/>
            <person name="Geml J."/>
            <person name="Haridas S."/>
            <person name="Hughes K."/>
            <person name="Justo A."/>
            <person name="Karasinski D."/>
            <person name="Kautmanova I."/>
            <person name="Kiss B."/>
            <person name="Kocsube S."/>
            <person name="Kotiranta H."/>
            <person name="LaButti K.M."/>
            <person name="Lechner B.E."/>
            <person name="Liimatainen K."/>
            <person name="Lipzen A."/>
            <person name="Lukacs Z."/>
            <person name="Mihaltcheva S."/>
            <person name="Morgado L.N."/>
            <person name="Niskanen T."/>
            <person name="Noordeloos M.E."/>
            <person name="Ohm R.A."/>
            <person name="Ortiz-Santana B."/>
            <person name="Ovrebo C."/>
            <person name="Racz N."/>
            <person name="Riley R."/>
            <person name="Savchenko A."/>
            <person name="Shiryaev A."/>
            <person name="Soop K."/>
            <person name="Spirin V."/>
            <person name="Szebenyi C."/>
            <person name="Tomsovsky M."/>
            <person name="Tulloss R.E."/>
            <person name="Uehling J."/>
            <person name="Grigoriev I.V."/>
            <person name="Vagvolgyi C."/>
            <person name="Papp T."/>
            <person name="Martin F.M."/>
            <person name="Miettinen O."/>
            <person name="Hibbett D.S."/>
            <person name="Nagy L.G."/>
        </authorList>
    </citation>
    <scope>NUCLEOTIDE SEQUENCE [LARGE SCALE GENOMIC DNA]</scope>
    <source>
        <strain evidence="6 7">CBS 962.96</strain>
    </source>
</reference>
<organism evidence="6 7">
    <name type="scientific">Dendrothele bispora (strain CBS 962.96)</name>
    <dbReference type="NCBI Taxonomy" id="1314807"/>
    <lineage>
        <taxon>Eukaryota</taxon>
        <taxon>Fungi</taxon>
        <taxon>Dikarya</taxon>
        <taxon>Basidiomycota</taxon>
        <taxon>Agaricomycotina</taxon>
        <taxon>Agaricomycetes</taxon>
        <taxon>Agaricomycetidae</taxon>
        <taxon>Agaricales</taxon>
        <taxon>Agaricales incertae sedis</taxon>
        <taxon>Dendrothele</taxon>
    </lineage>
</organism>
<name>A0A4S8KPB1_DENBC</name>
<dbReference type="SUPFAM" id="SSF53474">
    <property type="entry name" value="alpha/beta-Hydrolases"/>
    <property type="match status" value="1"/>
</dbReference>
<keyword evidence="4" id="KW-0378">Hydrolase</keyword>
<evidence type="ECO:0000256" key="4">
    <source>
        <dbReference type="ARBA" id="ARBA00022801"/>
    </source>
</evidence>
<keyword evidence="2 6" id="KW-0121">Carboxypeptidase</keyword>
<evidence type="ECO:0000313" key="6">
    <source>
        <dbReference type="EMBL" id="THU77430.1"/>
    </source>
</evidence>
<feature type="non-terminal residue" evidence="6">
    <location>
        <position position="1"/>
    </location>
</feature>
<dbReference type="AlphaFoldDB" id="A0A4S8KPB1"/>
<evidence type="ECO:0000256" key="5">
    <source>
        <dbReference type="ARBA" id="ARBA00023180"/>
    </source>
</evidence>
<sequence>AFEKTLDMARPTYFYVEQLLYRGVNVLIYVGANDWICNWIGNLRWVRALEYSNDAFGSTGHKGEGEELDKLREWGGVLEDGGEWEKMGMTARKGGLTFATIEGAGHMAPYDKPKESLGLLKRWLDGKEL</sequence>
<proteinExistence type="inferred from homology"/>
<dbReference type="InterPro" id="IPR033124">
    <property type="entry name" value="Ser_caboxypep_his_AS"/>
</dbReference>
<dbReference type="InterPro" id="IPR001563">
    <property type="entry name" value="Peptidase_S10"/>
</dbReference>
<dbReference type="Gene3D" id="3.40.50.1820">
    <property type="entry name" value="alpha/beta hydrolase"/>
    <property type="match status" value="1"/>
</dbReference>
<evidence type="ECO:0000256" key="3">
    <source>
        <dbReference type="ARBA" id="ARBA00022670"/>
    </source>
</evidence>
<keyword evidence="3" id="KW-0645">Protease</keyword>
<dbReference type="GO" id="GO:0006508">
    <property type="term" value="P:proteolysis"/>
    <property type="evidence" value="ECO:0007669"/>
    <property type="project" value="UniProtKB-KW"/>
</dbReference>
<dbReference type="EMBL" id="ML180437">
    <property type="protein sequence ID" value="THU77430.1"/>
    <property type="molecule type" value="Genomic_DNA"/>
</dbReference>
<comment type="similarity">
    <text evidence="1">Belongs to the peptidase S10 family.</text>
</comment>
<gene>
    <name evidence="6" type="ORF">K435DRAFT_702356</name>
</gene>
<protein>
    <submittedName>
        <fullName evidence="6">Peptidase S10, serine carboxypeptidase</fullName>
    </submittedName>
</protein>
<keyword evidence="7" id="KW-1185">Reference proteome</keyword>
<dbReference type="InterPro" id="IPR029058">
    <property type="entry name" value="AB_hydrolase_fold"/>
</dbReference>
<accession>A0A4S8KPB1</accession>
<evidence type="ECO:0000256" key="1">
    <source>
        <dbReference type="ARBA" id="ARBA00009431"/>
    </source>
</evidence>
<dbReference type="GO" id="GO:0004185">
    <property type="term" value="F:serine-type carboxypeptidase activity"/>
    <property type="evidence" value="ECO:0007669"/>
    <property type="project" value="InterPro"/>
</dbReference>
<dbReference type="PROSITE" id="PS00560">
    <property type="entry name" value="CARBOXYPEPT_SER_HIS"/>
    <property type="match status" value="1"/>
</dbReference>
<dbReference type="OrthoDB" id="443318at2759"/>
<dbReference type="Pfam" id="PF00450">
    <property type="entry name" value="Peptidase_S10"/>
    <property type="match status" value="1"/>
</dbReference>
<evidence type="ECO:0000313" key="7">
    <source>
        <dbReference type="Proteomes" id="UP000297245"/>
    </source>
</evidence>
<keyword evidence="5" id="KW-0325">Glycoprotein</keyword>
<dbReference type="Proteomes" id="UP000297245">
    <property type="component" value="Unassembled WGS sequence"/>
</dbReference>